<dbReference type="PANTHER" id="PTHR23254:SF16">
    <property type="entry name" value="CBP80_20-DEPENDENT TRANSLATION INITIATION FACTOR"/>
    <property type="match status" value="1"/>
</dbReference>
<dbReference type="Proteomes" id="UP001328107">
    <property type="component" value="Unassembled WGS sequence"/>
</dbReference>
<dbReference type="AlphaFoldDB" id="A0AAN5DCN5"/>
<dbReference type="EMBL" id="BTRK01000006">
    <property type="protein sequence ID" value="GMR59439.1"/>
    <property type="molecule type" value="Genomic_DNA"/>
</dbReference>
<dbReference type="InterPro" id="IPR051367">
    <property type="entry name" value="mRNA_TranslReg/HistoneTransl"/>
</dbReference>
<feature type="compositionally biased region" description="Low complexity" evidence="1">
    <location>
        <begin position="176"/>
        <end position="191"/>
    </location>
</feature>
<feature type="compositionally biased region" description="Polar residues" evidence="1">
    <location>
        <begin position="129"/>
        <end position="140"/>
    </location>
</feature>
<protein>
    <recommendedName>
        <fullName evidence="4">MIF4G domain-containing protein</fullName>
    </recommendedName>
</protein>
<keyword evidence="3" id="KW-1185">Reference proteome</keyword>
<gene>
    <name evidence="2" type="ORF">PMAYCL1PPCAC_29634</name>
</gene>
<feature type="compositionally biased region" description="Pro residues" evidence="1">
    <location>
        <begin position="57"/>
        <end position="68"/>
    </location>
</feature>
<dbReference type="GO" id="GO:0005829">
    <property type="term" value="C:cytosol"/>
    <property type="evidence" value="ECO:0007669"/>
    <property type="project" value="TreeGrafter"/>
</dbReference>
<sequence length="435" mass="47254">SGRLTSTGSGRSSFVYRDLVSLSMGDILTEARKKSAGRPAMQIYRPPGLRSDGSPVSAPPLPSPPSTQLPPSAGKQSSNDEKRKERNNTEKGERKRSGEEVNNNTSSSSSRPSPPPSLLATTIPPPPQYTKNGGASTVLCSLTPPSSGLVSPSSPFNTSNGCTSVESTRPRAASTMSEESMKSGVSSSIGSETKEKKQKSPPVMKKKEDRRRQLTPQEMLHAGVTLRALSINHCVDQLEKLIASEFSDEVAGAAVGQALVTHAVETTTSSSRTVAKAANLLKDSPCFPGVHRGFVLGLTTYNADRDILRQEKFRSWLTVLSLSSDLFANVGDNEQGDLVSLVFDIFGFLLRAPVLDNVKIEELESLISSLLSIGYELERECPDRLAELKDLIRDAFIEVSEPWARKMILLMLELSASDWKLPPEANEYYFHQTTN</sequence>
<dbReference type="GO" id="GO:0008494">
    <property type="term" value="F:translation activator activity"/>
    <property type="evidence" value="ECO:0007669"/>
    <property type="project" value="TreeGrafter"/>
</dbReference>
<feature type="compositionally biased region" description="Polar residues" evidence="1">
    <location>
        <begin position="156"/>
        <end position="167"/>
    </location>
</feature>
<organism evidence="2 3">
    <name type="scientific">Pristionchus mayeri</name>
    <dbReference type="NCBI Taxonomy" id="1317129"/>
    <lineage>
        <taxon>Eukaryota</taxon>
        <taxon>Metazoa</taxon>
        <taxon>Ecdysozoa</taxon>
        <taxon>Nematoda</taxon>
        <taxon>Chromadorea</taxon>
        <taxon>Rhabditida</taxon>
        <taxon>Rhabditina</taxon>
        <taxon>Diplogasteromorpha</taxon>
        <taxon>Diplogasteroidea</taxon>
        <taxon>Neodiplogasteridae</taxon>
        <taxon>Pristionchus</taxon>
    </lineage>
</organism>
<feature type="compositionally biased region" description="Basic and acidic residues" evidence="1">
    <location>
        <begin position="78"/>
        <end position="99"/>
    </location>
</feature>
<evidence type="ECO:0000313" key="3">
    <source>
        <dbReference type="Proteomes" id="UP001328107"/>
    </source>
</evidence>
<evidence type="ECO:0008006" key="4">
    <source>
        <dbReference type="Google" id="ProtNLM"/>
    </source>
</evidence>
<feature type="compositionally biased region" description="Pro residues" evidence="1">
    <location>
        <begin position="112"/>
        <end position="128"/>
    </location>
</feature>
<dbReference type="Gene3D" id="1.25.40.180">
    <property type="match status" value="1"/>
</dbReference>
<evidence type="ECO:0000256" key="1">
    <source>
        <dbReference type="SAM" id="MobiDB-lite"/>
    </source>
</evidence>
<evidence type="ECO:0000313" key="2">
    <source>
        <dbReference type="EMBL" id="GMR59439.1"/>
    </source>
</evidence>
<name>A0AAN5DCN5_9BILA</name>
<dbReference type="GO" id="GO:0006446">
    <property type="term" value="P:regulation of translational initiation"/>
    <property type="evidence" value="ECO:0007669"/>
    <property type="project" value="TreeGrafter"/>
</dbReference>
<reference evidence="3" key="1">
    <citation type="submission" date="2022-10" db="EMBL/GenBank/DDBJ databases">
        <title>Genome assembly of Pristionchus species.</title>
        <authorList>
            <person name="Yoshida K."/>
            <person name="Sommer R.J."/>
        </authorList>
    </citation>
    <scope>NUCLEOTIDE SEQUENCE [LARGE SCALE GENOMIC DNA]</scope>
    <source>
        <strain evidence="3">RS5460</strain>
    </source>
</reference>
<feature type="compositionally biased region" description="Low complexity" evidence="1">
    <location>
        <begin position="141"/>
        <end position="155"/>
    </location>
</feature>
<feature type="region of interest" description="Disordered" evidence="1">
    <location>
        <begin position="30"/>
        <end position="215"/>
    </location>
</feature>
<feature type="non-terminal residue" evidence="2">
    <location>
        <position position="1"/>
    </location>
</feature>
<accession>A0AAN5DCN5</accession>
<dbReference type="PANTHER" id="PTHR23254">
    <property type="entry name" value="EIF4G DOMAIN PROTEIN"/>
    <property type="match status" value="1"/>
</dbReference>
<proteinExistence type="predicted"/>
<comment type="caution">
    <text evidence="2">The sequence shown here is derived from an EMBL/GenBank/DDBJ whole genome shotgun (WGS) entry which is preliminary data.</text>
</comment>